<keyword evidence="2" id="KW-1133">Transmembrane helix</keyword>
<protein>
    <recommendedName>
        <fullName evidence="3">LysM domain-containing protein</fullName>
    </recommendedName>
</protein>
<feature type="domain" description="LysM" evidence="3">
    <location>
        <begin position="90"/>
        <end position="139"/>
    </location>
</feature>
<organism evidence="4 5">
    <name type="scientific">Terrabacter terrae</name>
    <dbReference type="NCBI Taxonomy" id="318434"/>
    <lineage>
        <taxon>Bacteria</taxon>
        <taxon>Bacillati</taxon>
        <taxon>Actinomycetota</taxon>
        <taxon>Actinomycetes</taxon>
        <taxon>Micrococcales</taxon>
        <taxon>Intrasporangiaceae</taxon>
        <taxon>Terrabacter</taxon>
    </lineage>
</organism>
<evidence type="ECO:0000256" key="1">
    <source>
        <dbReference type="SAM" id="MobiDB-lite"/>
    </source>
</evidence>
<dbReference type="PROSITE" id="PS51782">
    <property type="entry name" value="LYSM"/>
    <property type="match status" value="1"/>
</dbReference>
<feature type="transmembrane region" description="Helical" evidence="2">
    <location>
        <begin position="61"/>
        <end position="83"/>
    </location>
</feature>
<dbReference type="InterPro" id="IPR018392">
    <property type="entry name" value="LysM"/>
</dbReference>
<keyword evidence="5" id="KW-1185">Reference proteome</keyword>
<dbReference type="Proteomes" id="UP001501285">
    <property type="component" value="Unassembled WGS sequence"/>
</dbReference>
<keyword evidence="2" id="KW-0472">Membrane</keyword>
<dbReference type="CDD" id="cd00118">
    <property type="entry name" value="LysM"/>
    <property type="match status" value="1"/>
</dbReference>
<comment type="caution">
    <text evidence="4">The sequence shown here is derived from an EMBL/GenBank/DDBJ whole genome shotgun (WGS) entry which is preliminary data.</text>
</comment>
<gene>
    <name evidence="4" type="ORF">GCM10009740_12230</name>
</gene>
<evidence type="ECO:0000313" key="5">
    <source>
        <dbReference type="Proteomes" id="UP001501285"/>
    </source>
</evidence>
<dbReference type="RefSeq" id="WP_343989061.1">
    <property type="nucleotide sequence ID" value="NZ_BAAANB010000003.1"/>
</dbReference>
<accession>A0ABP5FDD3</accession>
<reference evidence="5" key="1">
    <citation type="journal article" date="2019" name="Int. J. Syst. Evol. Microbiol.">
        <title>The Global Catalogue of Microorganisms (GCM) 10K type strain sequencing project: providing services to taxonomists for standard genome sequencing and annotation.</title>
        <authorList>
            <consortium name="The Broad Institute Genomics Platform"/>
            <consortium name="The Broad Institute Genome Sequencing Center for Infectious Disease"/>
            <person name="Wu L."/>
            <person name="Ma J."/>
        </authorList>
    </citation>
    <scope>NUCLEOTIDE SEQUENCE [LARGE SCALE GENOMIC DNA]</scope>
    <source>
        <strain evidence="5">JCM 14283</strain>
    </source>
</reference>
<dbReference type="SMART" id="SM00257">
    <property type="entry name" value="LysM"/>
    <property type="match status" value="1"/>
</dbReference>
<dbReference type="Pfam" id="PF01476">
    <property type="entry name" value="LysM"/>
    <property type="match status" value="1"/>
</dbReference>
<sequence>MSAIVLEAVREPQAERTGGQSSTPRPHLVLVPTGRDAARGSRAAHHSSPRSPMRLTRFGRLVRTILVASVVALLGVGLAGQLASATGDPHTVTVQSGQTLSGIAARELPELTVPDGVVQLQVANSLSTSQVHAGQQLVIPAH</sequence>
<evidence type="ECO:0000313" key="4">
    <source>
        <dbReference type="EMBL" id="GAA2024261.1"/>
    </source>
</evidence>
<evidence type="ECO:0000259" key="3">
    <source>
        <dbReference type="PROSITE" id="PS51782"/>
    </source>
</evidence>
<feature type="region of interest" description="Disordered" evidence="1">
    <location>
        <begin position="9"/>
        <end position="30"/>
    </location>
</feature>
<proteinExistence type="predicted"/>
<evidence type="ECO:0000256" key="2">
    <source>
        <dbReference type="SAM" id="Phobius"/>
    </source>
</evidence>
<dbReference type="EMBL" id="BAAANB010000003">
    <property type="protein sequence ID" value="GAA2024261.1"/>
    <property type="molecule type" value="Genomic_DNA"/>
</dbReference>
<keyword evidence="2" id="KW-0812">Transmembrane</keyword>
<name>A0ABP5FDD3_9MICO</name>
<dbReference type="InterPro" id="IPR036779">
    <property type="entry name" value="LysM_dom_sf"/>
</dbReference>
<dbReference type="Gene3D" id="3.10.350.10">
    <property type="entry name" value="LysM domain"/>
    <property type="match status" value="1"/>
</dbReference>